<name>A0ABN6LDX9_9BACT</name>
<dbReference type="RefSeq" id="WP_338398707.1">
    <property type="nucleotide sequence ID" value="NZ_AP025294.1"/>
</dbReference>
<keyword evidence="1" id="KW-0614">Plasmid</keyword>
<keyword evidence="2" id="KW-1185">Reference proteome</keyword>
<reference evidence="1 2" key="1">
    <citation type="submission" date="2021-12" db="EMBL/GenBank/DDBJ databases">
        <title>Genome sequencing of bacteria with rrn-lacking chromosome and rrn-plasmid.</title>
        <authorList>
            <person name="Anda M."/>
            <person name="Iwasaki W."/>
        </authorList>
    </citation>
    <scope>NUCLEOTIDE SEQUENCE [LARGE SCALE GENOMIC DNA]</scope>
    <source>
        <strain evidence="1 2">NBRC 101262</strain>
        <plasmid evidence="1 2">pPP2</plasmid>
    </source>
</reference>
<organism evidence="1 2">
    <name type="scientific">Persicobacter psychrovividus</name>
    <dbReference type="NCBI Taxonomy" id="387638"/>
    <lineage>
        <taxon>Bacteria</taxon>
        <taxon>Pseudomonadati</taxon>
        <taxon>Bacteroidota</taxon>
        <taxon>Cytophagia</taxon>
        <taxon>Cytophagales</taxon>
        <taxon>Persicobacteraceae</taxon>
        <taxon>Persicobacter</taxon>
    </lineage>
</organism>
<accession>A0ABN6LDX9</accession>
<dbReference type="EMBL" id="AP025294">
    <property type="protein sequence ID" value="BDD01411.1"/>
    <property type="molecule type" value="Genomic_DNA"/>
</dbReference>
<evidence type="ECO:0000313" key="1">
    <source>
        <dbReference type="EMBL" id="BDD01411.1"/>
    </source>
</evidence>
<protein>
    <submittedName>
        <fullName evidence="1">Uncharacterized protein</fullName>
    </submittedName>
</protein>
<geneLocation type="plasmid" evidence="1 2">
    <name>pPP2</name>
</geneLocation>
<proteinExistence type="predicted"/>
<sequence length="187" mass="22210">MEQNDFETIESEVKKAIAKYKWEHLSSYFDQENFGNWIIELQNNAFKLRLVNDRGDIRTDAHDGTEWQLANNFFAEANIETVANCLDDNSEQANEDIFQYLSQVLMNLNAYNSTNIEAELERGRIPVFLERTEIEFLCNEWRKIPKERLTEDQRKLWQDIAFKGQASLHKRGMDYKPTFPEELNKYK</sequence>
<dbReference type="Proteomes" id="UP001354989">
    <property type="component" value="Plasmid pPP2"/>
</dbReference>
<evidence type="ECO:0000313" key="2">
    <source>
        <dbReference type="Proteomes" id="UP001354989"/>
    </source>
</evidence>
<gene>
    <name evidence="1" type="ORF">PEPS_36910</name>
</gene>